<sequence length="82" mass="9314">MNSSTYYISIEYVKDTTQVWVLLLSQKWGAADPIHTDGQNTEMYVHAWSLFFDFSFGLAAHRTSSDPCFRDGPEASAPVMYL</sequence>
<protein>
    <submittedName>
        <fullName evidence="1">Uncharacterized protein</fullName>
    </submittedName>
</protein>
<dbReference type="Proteomes" id="UP000824782">
    <property type="component" value="Unassembled WGS sequence"/>
</dbReference>
<proteinExistence type="predicted"/>
<keyword evidence="2" id="KW-1185">Reference proteome</keyword>
<reference evidence="1" key="1">
    <citation type="thesis" date="2020" institute="ProQuest LLC" country="789 East Eisenhower Parkway, Ann Arbor, MI, USA">
        <title>Comparative Genomics and Chromosome Evolution.</title>
        <authorList>
            <person name="Mudd A.B."/>
        </authorList>
    </citation>
    <scope>NUCLEOTIDE SEQUENCE</scope>
    <source>
        <strain evidence="1">237g6f4</strain>
        <tissue evidence="1">Blood</tissue>
    </source>
</reference>
<accession>A0AAV7B5T7</accession>
<comment type="caution">
    <text evidence="1">The sequence shown here is derived from an EMBL/GenBank/DDBJ whole genome shotgun (WGS) entry which is preliminary data.</text>
</comment>
<name>A0AAV7B5T7_ENGPU</name>
<dbReference type="AlphaFoldDB" id="A0AAV7B5T7"/>
<gene>
    <name evidence="1" type="ORF">GDO81_013817</name>
</gene>
<evidence type="ECO:0000313" key="2">
    <source>
        <dbReference type="Proteomes" id="UP000824782"/>
    </source>
</evidence>
<evidence type="ECO:0000313" key="1">
    <source>
        <dbReference type="EMBL" id="KAG8567885.1"/>
    </source>
</evidence>
<organism evidence="1 2">
    <name type="scientific">Engystomops pustulosus</name>
    <name type="common">Tungara frog</name>
    <name type="synonym">Physalaemus pustulosus</name>
    <dbReference type="NCBI Taxonomy" id="76066"/>
    <lineage>
        <taxon>Eukaryota</taxon>
        <taxon>Metazoa</taxon>
        <taxon>Chordata</taxon>
        <taxon>Craniata</taxon>
        <taxon>Vertebrata</taxon>
        <taxon>Euteleostomi</taxon>
        <taxon>Amphibia</taxon>
        <taxon>Batrachia</taxon>
        <taxon>Anura</taxon>
        <taxon>Neobatrachia</taxon>
        <taxon>Hyloidea</taxon>
        <taxon>Leptodactylidae</taxon>
        <taxon>Leiuperinae</taxon>
        <taxon>Engystomops</taxon>
    </lineage>
</organism>
<dbReference type="EMBL" id="WNYA01000006">
    <property type="protein sequence ID" value="KAG8567885.1"/>
    <property type="molecule type" value="Genomic_DNA"/>
</dbReference>